<evidence type="ECO:0000313" key="2">
    <source>
        <dbReference type="EMBL" id="KAK7722858.1"/>
    </source>
</evidence>
<organism evidence="2 3">
    <name type="scientific">Diaporthe eres</name>
    <name type="common">Phomopsis oblonga</name>
    <dbReference type="NCBI Taxonomy" id="83184"/>
    <lineage>
        <taxon>Eukaryota</taxon>
        <taxon>Fungi</taxon>
        <taxon>Dikarya</taxon>
        <taxon>Ascomycota</taxon>
        <taxon>Pezizomycotina</taxon>
        <taxon>Sordariomycetes</taxon>
        <taxon>Sordariomycetidae</taxon>
        <taxon>Diaporthales</taxon>
        <taxon>Diaporthaceae</taxon>
        <taxon>Diaporthe</taxon>
        <taxon>Diaporthe eres species complex</taxon>
    </lineage>
</organism>
<proteinExistence type="predicted"/>
<accession>A0ABR1P0M5</accession>
<dbReference type="EMBL" id="JAKNSF020000064">
    <property type="protein sequence ID" value="KAK7722858.1"/>
    <property type="molecule type" value="Genomic_DNA"/>
</dbReference>
<evidence type="ECO:0000256" key="1">
    <source>
        <dbReference type="SAM" id="MobiDB-lite"/>
    </source>
</evidence>
<gene>
    <name evidence="2" type="ORF">SLS63_009132</name>
</gene>
<comment type="caution">
    <text evidence="2">The sequence shown here is derived from an EMBL/GenBank/DDBJ whole genome shotgun (WGS) entry which is preliminary data.</text>
</comment>
<feature type="compositionally biased region" description="Polar residues" evidence="1">
    <location>
        <begin position="124"/>
        <end position="133"/>
    </location>
</feature>
<sequence length="368" mass="40529">MTSNNDSRKRRRVTFEEDTEAPSKRGRVGGRDGEEDHGHSLGRMDEGLGHGVQDDVSARHAGEVTGDDRVAPGREDSGPAESPRQPPQDTSQSRRGTEDRDEHPHSGDVGHAEDGGHGDHGGQHASTGRTFTGGSTILEEGEVLSYIRRLAGGGTGNNLDRDDGDADWAGIVGPYRKWPLGTLTAQAVLGLATGRAPPGSLDSFVSNNMCYEVAMTHSPTAEVLSIHDPIKRPSSLRRQDFGGPRVHIVCPKLAGHWERGELGLLFEKFVVERRRMAPLRVYTKDFCFIKLAIGYSNEFCGGEMPEKLEGIWPYTRADAIRHRNQLREFYEIGMENMPAGELENLTMADIRARYDTRGGIPPQYRYDA</sequence>
<dbReference type="Proteomes" id="UP001430848">
    <property type="component" value="Unassembled WGS sequence"/>
</dbReference>
<evidence type="ECO:0000313" key="3">
    <source>
        <dbReference type="Proteomes" id="UP001430848"/>
    </source>
</evidence>
<feature type="compositionally biased region" description="Basic and acidic residues" evidence="1">
    <location>
        <begin position="29"/>
        <end position="77"/>
    </location>
</feature>
<feature type="region of interest" description="Disordered" evidence="1">
    <location>
        <begin position="1"/>
        <end position="133"/>
    </location>
</feature>
<feature type="compositionally biased region" description="Basic and acidic residues" evidence="1">
    <location>
        <begin position="95"/>
        <end position="122"/>
    </location>
</feature>
<reference evidence="2 3" key="1">
    <citation type="submission" date="2024-02" db="EMBL/GenBank/DDBJ databases">
        <title>De novo assembly and annotation of 12 fungi associated with fruit tree decline syndrome in Ontario, Canada.</title>
        <authorList>
            <person name="Sulman M."/>
            <person name="Ellouze W."/>
            <person name="Ilyukhin E."/>
        </authorList>
    </citation>
    <scope>NUCLEOTIDE SEQUENCE [LARGE SCALE GENOMIC DNA]</scope>
    <source>
        <strain evidence="2 3">M169</strain>
    </source>
</reference>
<name>A0ABR1P0M5_DIAER</name>
<keyword evidence="3" id="KW-1185">Reference proteome</keyword>
<protein>
    <submittedName>
        <fullName evidence="2">Uncharacterized protein</fullName>
    </submittedName>
</protein>